<dbReference type="InterPro" id="IPR036291">
    <property type="entry name" value="NAD(P)-bd_dom_sf"/>
</dbReference>
<dbReference type="AlphaFoldDB" id="S8ADF0"/>
<evidence type="ECO:0000313" key="2">
    <source>
        <dbReference type="EMBL" id="EPS39131.1"/>
    </source>
</evidence>
<sequence length="258" mass="27727">MSSKTIVVITGANTGIGLEAVKAFLGASNPYHIFMGARSPEKLDAAIQSLGDTGKHTIVPFQLDLFSDDSINEAYAKISAQVDYIDVLINNAGAATNLPPSREVLMQDFNVNVAGTYAVTDIFLPLLIKSSAPRLLFLTSGLSSLEEAGQSTSPRYMIPPAGWPKSKDTPQFLCYRVSKAALNMVMIDFQRILKNDNVKVWCISPGMLATNLGGNPELLKKLGAEDPAVGGIFIKDVVEGARDGDTGKVIQRGKIQPW</sequence>
<keyword evidence="3" id="KW-1185">Reference proteome</keyword>
<dbReference type="Gene3D" id="3.40.50.720">
    <property type="entry name" value="NAD(P)-binding Rossmann-like Domain"/>
    <property type="match status" value="1"/>
</dbReference>
<evidence type="ECO:0000313" key="3">
    <source>
        <dbReference type="Proteomes" id="UP000015100"/>
    </source>
</evidence>
<dbReference type="GO" id="GO:0019748">
    <property type="term" value="P:secondary metabolic process"/>
    <property type="evidence" value="ECO:0007669"/>
    <property type="project" value="TreeGrafter"/>
</dbReference>
<dbReference type="InterPro" id="IPR051468">
    <property type="entry name" value="Fungal_SecMetab_SDRs"/>
</dbReference>
<dbReference type="GO" id="GO:0005737">
    <property type="term" value="C:cytoplasm"/>
    <property type="evidence" value="ECO:0007669"/>
    <property type="project" value="TreeGrafter"/>
</dbReference>
<gene>
    <name evidence="2" type="ORF">H072_7075</name>
</gene>
<dbReference type="OrthoDB" id="1933717at2759"/>
<comment type="similarity">
    <text evidence="1">Belongs to the short-chain dehydrogenases/reductases (SDR) family.</text>
</comment>
<dbReference type="PRINTS" id="PR00081">
    <property type="entry name" value="GDHRDH"/>
</dbReference>
<reference evidence="3" key="2">
    <citation type="submission" date="2013-04" db="EMBL/GenBank/DDBJ databases">
        <title>Genomic mechanisms accounting for the adaptation to parasitism in nematode-trapping fungi.</title>
        <authorList>
            <person name="Ahren D.G."/>
        </authorList>
    </citation>
    <scope>NUCLEOTIDE SEQUENCE [LARGE SCALE GENOMIC DNA]</scope>
    <source>
        <strain evidence="3">CBS 200.50</strain>
    </source>
</reference>
<dbReference type="SUPFAM" id="SSF51735">
    <property type="entry name" value="NAD(P)-binding Rossmann-fold domains"/>
    <property type="match status" value="1"/>
</dbReference>
<name>S8ADF0_DACHA</name>
<dbReference type="Pfam" id="PF00106">
    <property type="entry name" value="adh_short"/>
    <property type="match status" value="1"/>
</dbReference>
<comment type="caution">
    <text evidence="2">The sequence shown here is derived from an EMBL/GenBank/DDBJ whole genome shotgun (WGS) entry which is preliminary data.</text>
</comment>
<organism evidence="2 3">
    <name type="scientific">Dactylellina haptotyla (strain CBS 200.50)</name>
    <name type="common">Nematode-trapping fungus</name>
    <name type="synonym">Monacrosporium haptotylum</name>
    <dbReference type="NCBI Taxonomy" id="1284197"/>
    <lineage>
        <taxon>Eukaryota</taxon>
        <taxon>Fungi</taxon>
        <taxon>Dikarya</taxon>
        <taxon>Ascomycota</taxon>
        <taxon>Pezizomycotina</taxon>
        <taxon>Orbiliomycetes</taxon>
        <taxon>Orbiliales</taxon>
        <taxon>Orbiliaceae</taxon>
        <taxon>Dactylellina</taxon>
    </lineage>
</organism>
<reference evidence="2 3" key="1">
    <citation type="journal article" date="2013" name="PLoS Genet.">
        <title>Genomic mechanisms accounting for the adaptation to parasitism in nematode-trapping fungi.</title>
        <authorList>
            <person name="Meerupati T."/>
            <person name="Andersson K.M."/>
            <person name="Friman E."/>
            <person name="Kumar D."/>
            <person name="Tunlid A."/>
            <person name="Ahren D."/>
        </authorList>
    </citation>
    <scope>NUCLEOTIDE SEQUENCE [LARGE SCALE GENOMIC DNA]</scope>
    <source>
        <strain evidence="2 3">CBS 200.50</strain>
    </source>
</reference>
<dbReference type="PANTHER" id="PTHR43544">
    <property type="entry name" value="SHORT-CHAIN DEHYDROGENASE/REDUCTASE"/>
    <property type="match status" value="1"/>
</dbReference>
<proteinExistence type="inferred from homology"/>
<dbReference type="PANTHER" id="PTHR43544:SF32">
    <property type="entry name" value="CHAIN DEHYDROGENASE, PUTATIVE (AFU_ORTHOLOGUE AFUA_5G01530)-RELATED"/>
    <property type="match status" value="1"/>
</dbReference>
<protein>
    <submittedName>
        <fullName evidence="2">Uncharacterized protein</fullName>
    </submittedName>
</protein>
<dbReference type="HOGENOM" id="CLU_010194_9_0_1"/>
<accession>S8ADF0</accession>
<dbReference type="eggNOG" id="KOG1611">
    <property type="taxonomic scope" value="Eukaryota"/>
</dbReference>
<dbReference type="GO" id="GO:0016491">
    <property type="term" value="F:oxidoreductase activity"/>
    <property type="evidence" value="ECO:0007669"/>
    <property type="project" value="TreeGrafter"/>
</dbReference>
<dbReference type="EMBL" id="AQGS01000487">
    <property type="protein sequence ID" value="EPS39131.1"/>
    <property type="molecule type" value="Genomic_DNA"/>
</dbReference>
<evidence type="ECO:0000256" key="1">
    <source>
        <dbReference type="ARBA" id="ARBA00006484"/>
    </source>
</evidence>
<dbReference type="InterPro" id="IPR002347">
    <property type="entry name" value="SDR_fam"/>
</dbReference>
<dbReference type="Proteomes" id="UP000015100">
    <property type="component" value="Unassembled WGS sequence"/>
</dbReference>
<dbReference type="OMA" id="VWSISPG"/>